<comment type="caution">
    <text evidence="7">The sequence shown here is derived from an EMBL/GenBank/DDBJ whole genome shotgun (WGS) entry which is preliminary data.</text>
</comment>
<dbReference type="InterPro" id="IPR036116">
    <property type="entry name" value="FN3_sf"/>
</dbReference>
<dbReference type="InterPro" id="IPR031161">
    <property type="entry name" value="Peptidase_M60_dom"/>
</dbReference>
<keyword evidence="2" id="KW-0624">Polysaccharide degradation</keyword>
<evidence type="ECO:0000313" key="8">
    <source>
        <dbReference type="Proteomes" id="UP000195139"/>
    </source>
</evidence>
<proteinExistence type="predicted"/>
<evidence type="ECO:0008006" key="9">
    <source>
        <dbReference type="Google" id="ProtNLM"/>
    </source>
</evidence>
<keyword evidence="8" id="KW-1185">Reference proteome</keyword>
<dbReference type="RefSeq" id="WP_086331695.1">
    <property type="nucleotide sequence ID" value="NZ_NGLE02000001.1"/>
</dbReference>
<feature type="domain" description="Fibronectin type-III" evidence="4">
    <location>
        <begin position="560"/>
        <end position="645"/>
    </location>
</feature>
<feature type="domain" description="Fibronectin type-III" evidence="4">
    <location>
        <begin position="465"/>
        <end position="550"/>
    </location>
</feature>
<dbReference type="Gene3D" id="3.40.390.80">
    <property type="entry name" value="Peptidase M60, enhancin-like domain 2"/>
    <property type="match status" value="1"/>
</dbReference>
<dbReference type="CDD" id="cd00063">
    <property type="entry name" value="FN3"/>
    <property type="match status" value="2"/>
</dbReference>
<dbReference type="Gene3D" id="2.10.10.20">
    <property type="entry name" value="Carbohydrate-binding module superfamily 5/12"/>
    <property type="match status" value="2"/>
</dbReference>
<evidence type="ECO:0000256" key="3">
    <source>
        <dbReference type="SAM" id="SignalP"/>
    </source>
</evidence>
<dbReference type="PROSITE" id="PS51723">
    <property type="entry name" value="PEPTIDASE_M60"/>
    <property type="match status" value="1"/>
</dbReference>
<evidence type="ECO:0000313" key="7">
    <source>
        <dbReference type="EMBL" id="OTO05667.1"/>
    </source>
</evidence>
<evidence type="ECO:0000256" key="1">
    <source>
        <dbReference type="ARBA" id="ARBA00022801"/>
    </source>
</evidence>
<organism evidence="7">
    <name type="scientific">Candidatus Enterococcus mansonii</name>
    <dbReference type="NCBI Taxonomy" id="1834181"/>
    <lineage>
        <taxon>Bacteria</taxon>
        <taxon>Bacillati</taxon>
        <taxon>Bacillota</taxon>
        <taxon>Bacilli</taxon>
        <taxon>Lactobacillales</taxon>
        <taxon>Enterococcaceae</taxon>
        <taxon>Enterococcus</taxon>
    </lineage>
</organism>
<evidence type="ECO:0000259" key="5">
    <source>
        <dbReference type="PROSITE" id="PS51723"/>
    </source>
</evidence>
<dbReference type="PANTHER" id="PTHR15730">
    <property type="entry name" value="EXPERIMENTAL AUTOIMMUNE PROSTATITIS ANTIGEN 2-RELATED"/>
    <property type="match status" value="1"/>
</dbReference>
<feature type="domain" description="Peptidase M60" evidence="5">
    <location>
        <begin position="77"/>
        <end position="372"/>
    </location>
</feature>
<dbReference type="InterPro" id="IPR003610">
    <property type="entry name" value="CBM5/12"/>
</dbReference>
<dbReference type="Gene3D" id="1.10.390.30">
    <property type="entry name" value="Peptidase M60, enhancin-like domain 3"/>
    <property type="match status" value="1"/>
</dbReference>
<dbReference type="EMBL" id="NGLE01000004">
    <property type="protein sequence ID" value="OTO05667.1"/>
    <property type="molecule type" value="Genomic_DNA"/>
</dbReference>
<dbReference type="Pfam" id="PF00041">
    <property type="entry name" value="fn3"/>
    <property type="match status" value="1"/>
</dbReference>
<dbReference type="EMBL" id="NGLE02000001">
    <property type="protein sequence ID" value="MEI5993025.1"/>
    <property type="molecule type" value="Genomic_DNA"/>
</dbReference>
<dbReference type="InterPro" id="IPR013783">
    <property type="entry name" value="Ig-like_fold"/>
</dbReference>
<dbReference type="GO" id="GO:0005576">
    <property type="term" value="C:extracellular region"/>
    <property type="evidence" value="ECO:0007669"/>
    <property type="project" value="InterPro"/>
</dbReference>
<dbReference type="OrthoDB" id="197688at2"/>
<name>A0A242C5Y0_9ENTE</name>
<dbReference type="Gene3D" id="2.60.40.10">
    <property type="entry name" value="Immunoglobulins"/>
    <property type="match status" value="2"/>
</dbReference>
<dbReference type="SMART" id="SM00495">
    <property type="entry name" value="ChtBD3"/>
    <property type="match status" value="2"/>
</dbReference>
<dbReference type="SUPFAM" id="SSF49265">
    <property type="entry name" value="Fibronectin type III"/>
    <property type="match status" value="1"/>
</dbReference>
<dbReference type="GO" id="GO:0000272">
    <property type="term" value="P:polysaccharide catabolic process"/>
    <property type="evidence" value="ECO:0007669"/>
    <property type="project" value="UniProtKB-KW"/>
</dbReference>
<dbReference type="Gene3D" id="2.60.120.1250">
    <property type="entry name" value="Peptidase M60, enhancin-like domain 1"/>
    <property type="match status" value="1"/>
</dbReference>
<dbReference type="AlphaFoldDB" id="A0A242C5Y0"/>
<dbReference type="PANTHER" id="PTHR15730:SF5">
    <property type="entry name" value="SI:CH211-210B2.2-RELATED"/>
    <property type="match status" value="1"/>
</dbReference>
<dbReference type="GO" id="GO:0004553">
    <property type="term" value="F:hydrolase activity, hydrolyzing O-glycosyl compounds"/>
    <property type="evidence" value="ECO:0007669"/>
    <property type="project" value="InterPro"/>
</dbReference>
<dbReference type="Proteomes" id="UP000195139">
    <property type="component" value="Unassembled WGS sequence"/>
</dbReference>
<keyword evidence="3" id="KW-0732">Signal</keyword>
<dbReference type="InterPro" id="IPR036573">
    <property type="entry name" value="CBM_sf_5/12"/>
</dbReference>
<dbReference type="InterPro" id="IPR051244">
    <property type="entry name" value="TCAF"/>
</dbReference>
<dbReference type="InterPro" id="IPR042279">
    <property type="entry name" value="Pep_M60_3"/>
</dbReference>
<evidence type="ECO:0000259" key="4">
    <source>
        <dbReference type="PROSITE" id="PS50853"/>
    </source>
</evidence>
<dbReference type="SUPFAM" id="SSF51055">
    <property type="entry name" value="Carbohydrate binding domain"/>
    <property type="match status" value="2"/>
</dbReference>
<protein>
    <recommendedName>
        <fullName evidence="9">S-layer protein</fullName>
    </recommendedName>
</protein>
<reference evidence="7" key="1">
    <citation type="submission" date="2017-05" db="EMBL/GenBank/DDBJ databases">
        <title>The Genome Sequence of Enterococcus sp. 4G2_DIV0659.</title>
        <authorList>
            <consortium name="The Broad Institute Genomics Platform"/>
            <consortium name="The Broad Institute Genomic Center for Infectious Diseases"/>
            <person name="Earl A."/>
            <person name="Manson A."/>
            <person name="Schwartman J."/>
            <person name="Gilmore M."/>
            <person name="Abouelleil A."/>
            <person name="Cao P."/>
            <person name="Chapman S."/>
            <person name="Cusick C."/>
            <person name="Shea T."/>
            <person name="Young S."/>
            <person name="Neafsey D."/>
            <person name="Nusbaum C."/>
            <person name="Birren B."/>
        </authorList>
    </citation>
    <scope>NUCLEOTIDE SEQUENCE [LARGE SCALE GENOMIC DNA]</scope>
    <source>
        <strain evidence="7">4G2_DIV0659</strain>
    </source>
</reference>
<dbReference type="SMART" id="SM01276">
    <property type="entry name" value="M60-like"/>
    <property type="match status" value="1"/>
</dbReference>
<evidence type="ECO:0000313" key="6">
    <source>
        <dbReference type="EMBL" id="MEI5993025.1"/>
    </source>
</evidence>
<dbReference type="SMART" id="SM00060">
    <property type="entry name" value="FN3"/>
    <property type="match status" value="2"/>
</dbReference>
<dbReference type="STRING" id="1834181.A5880_002842"/>
<dbReference type="CDD" id="cd12215">
    <property type="entry name" value="ChiC_BD"/>
    <property type="match status" value="2"/>
</dbReference>
<gene>
    <name evidence="6" type="ORF">A5880_000566</name>
    <name evidence="7" type="ORF">A5880_002842</name>
</gene>
<keyword evidence="2" id="KW-0119">Carbohydrate metabolism</keyword>
<sequence>MKKKQFYTYLGTTMLLTILASSTIYAAEGHATQAEATNQSSVLTPEQKYASVQLTLTQSEDVPTYRKVQLDNYFGASNDQSTGVYKRSTDVITIYVDERTDQTELPTYTISPVVLNQSREGNPTKFPLKKGKNIINNTNEGIIHLQNISKVTSQKTLSVTVEGGTQLPRFILGKTTETDWQNQIRQNPNAPGYELVGKHTVITGSKETVKHVKTPKKTLETYDKVVENHNKTAGLDNSSSLNRTSRGIFQHMRETQDPKFYMYASLNHTGYSKNSGMANMLTANPTDMWGPMHELGHTYQMERMTWRNQTEVTVNIFSLRSEKAFGNKSRLERDGVYNRIFSHFQQPNKNYDSNTDLFVRLGMFWQLELAFGDNFYPQLHKLYREEAKSLTSDVAKQQYFITSASKIANKNLQPYFDMWGLPVTAETKQVLQQYPKLTHKIWEYRDEMKNPISPIDPAQPEKPAAPTNLSAVDVKHDSVKIKWNNAQSAKPIKEYIIYRDGKEIARTSATDWTDKSVKATTTYNYSVATMLSTGETSDRSMNLQIRTPNAPIVETPAPSKPVNVLSSNITQDSITLNWSPSTSPVGVSGYNVYRNGVKITTVRTTTFKDSGLQANTNYTYQIAAFDSSNKESAKSDSHTVKTKAAENQLSTWESNKVYTAGNKVFYNNLEYEAKWWTQGNRPDRSDAWKLLSDAVMEWDSKKAYVGGDTVTFQGKTYKAKWWTQNNQPGNTPVWELVK</sequence>
<evidence type="ECO:0000256" key="2">
    <source>
        <dbReference type="ARBA" id="ARBA00023326"/>
    </source>
</evidence>
<dbReference type="Pfam" id="PF13402">
    <property type="entry name" value="Peptidase_M60"/>
    <property type="match status" value="1"/>
</dbReference>
<dbReference type="PROSITE" id="PS50853">
    <property type="entry name" value="FN3"/>
    <property type="match status" value="2"/>
</dbReference>
<dbReference type="GO" id="GO:0030246">
    <property type="term" value="F:carbohydrate binding"/>
    <property type="evidence" value="ECO:0007669"/>
    <property type="project" value="InterPro"/>
</dbReference>
<reference evidence="6 8" key="2">
    <citation type="submission" date="2018-07" db="EMBL/GenBank/DDBJ databases">
        <title>The Genome Sequence of Enterococcus sp. DIV0659b.</title>
        <authorList>
            <consortium name="The Broad Institute Genomics Platform"/>
            <consortium name="The Broad Institute Genomic Center for Infectious Diseases"/>
            <person name="Earl A."/>
            <person name="Manson A."/>
            <person name="Schwartman J."/>
            <person name="Gilmore M."/>
            <person name="Abouelleil A."/>
            <person name="Cao P."/>
            <person name="Chapman S."/>
            <person name="Cusick C."/>
            <person name="Shea T."/>
            <person name="Young S."/>
            <person name="Neafsey D."/>
            <person name="Nusbaum C."/>
            <person name="Birren B."/>
        </authorList>
    </citation>
    <scope>NUCLEOTIDE SEQUENCE [LARGE SCALE GENOMIC DNA]</scope>
    <source>
        <strain evidence="6 8">4G2_DIV0659</strain>
    </source>
</reference>
<feature type="chain" id="PRO_5013303582" description="S-layer protein" evidence="3">
    <location>
        <begin position="27"/>
        <end position="738"/>
    </location>
</feature>
<keyword evidence="1" id="KW-0378">Hydrolase</keyword>
<accession>A0A242C5Y0</accession>
<feature type="signal peptide" evidence="3">
    <location>
        <begin position="1"/>
        <end position="26"/>
    </location>
</feature>
<dbReference type="Pfam" id="PF02839">
    <property type="entry name" value="CBM_5_12"/>
    <property type="match status" value="2"/>
</dbReference>
<dbReference type="InterPro" id="IPR003961">
    <property type="entry name" value="FN3_dom"/>
</dbReference>